<keyword evidence="2" id="KW-1185">Reference proteome</keyword>
<evidence type="ECO:0000313" key="1">
    <source>
        <dbReference type="EMBL" id="OWQ90301.1"/>
    </source>
</evidence>
<organism evidence="1 2">
    <name type="scientific">Roseateles aquatilis</name>
    <dbReference type="NCBI Taxonomy" id="431061"/>
    <lineage>
        <taxon>Bacteria</taxon>
        <taxon>Pseudomonadati</taxon>
        <taxon>Pseudomonadota</taxon>
        <taxon>Betaproteobacteria</taxon>
        <taxon>Burkholderiales</taxon>
        <taxon>Sphaerotilaceae</taxon>
        <taxon>Roseateles</taxon>
    </lineage>
</organism>
<sequence length="216" mass="24002">MEAAASVSDASPVLVIVDTNCYVRLYYSEARPLLGTVVAGHRLVTLAELAGEAARGTPLVDNNGWLLQDDIQRDLREGILALTASEANAYWELADQYRQMGDAVLFEHCQSRGILVRSLSRLDALALAVATDRTAVLATDEWPLRLVAGQCELDDGSRARLFSSLDLLRLLEIAGAITPVQRRDIVRRWIREGEHLMRDWAQSYRALFNESPPTVQ</sequence>
<dbReference type="EMBL" id="NIOF01000005">
    <property type="protein sequence ID" value="OWQ90301.1"/>
    <property type="molecule type" value="Genomic_DNA"/>
</dbReference>
<dbReference type="Proteomes" id="UP000197468">
    <property type="component" value="Unassembled WGS sequence"/>
</dbReference>
<reference evidence="1 2" key="1">
    <citation type="journal article" date="2008" name="Int. J. Syst. Evol. Microbiol.">
        <title>Description of Roseateles aquatilis sp. nov. and Roseateles terrae sp. nov., in the class Betaproteobacteria, and emended description of the genus Roseateles.</title>
        <authorList>
            <person name="Gomila M."/>
            <person name="Bowien B."/>
            <person name="Falsen E."/>
            <person name="Moore E.R."/>
            <person name="Lalucat J."/>
        </authorList>
    </citation>
    <scope>NUCLEOTIDE SEQUENCE [LARGE SCALE GENOMIC DNA]</scope>
    <source>
        <strain evidence="1 2">CCUG 48205</strain>
    </source>
</reference>
<proteinExistence type="predicted"/>
<evidence type="ECO:0008006" key="3">
    <source>
        <dbReference type="Google" id="ProtNLM"/>
    </source>
</evidence>
<name>A0A246JCK2_9BURK</name>
<dbReference type="AlphaFoldDB" id="A0A246JCK2"/>
<protein>
    <recommendedName>
        <fullName evidence="3">PIN domain-containing protein</fullName>
    </recommendedName>
</protein>
<comment type="caution">
    <text evidence="1">The sequence shown here is derived from an EMBL/GenBank/DDBJ whole genome shotgun (WGS) entry which is preliminary data.</text>
</comment>
<evidence type="ECO:0000313" key="2">
    <source>
        <dbReference type="Proteomes" id="UP000197468"/>
    </source>
</evidence>
<gene>
    <name evidence="1" type="ORF">CDN99_13090</name>
</gene>
<accession>A0A246JCK2</accession>